<dbReference type="PROSITE" id="PS50977">
    <property type="entry name" value="HTH_TETR_2"/>
    <property type="match status" value="1"/>
</dbReference>
<dbReference type="AlphaFoldDB" id="A0A934NVP3"/>
<evidence type="ECO:0000313" key="7">
    <source>
        <dbReference type="Proteomes" id="UP000655868"/>
    </source>
</evidence>
<dbReference type="SUPFAM" id="SSF46689">
    <property type="entry name" value="Homeodomain-like"/>
    <property type="match status" value="1"/>
</dbReference>
<accession>A0A934NVP3</accession>
<feature type="DNA-binding region" description="H-T-H motif" evidence="4">
    <location>
        <begin position="38"/>
        <end position="57"/>
    </location>
</feature>
<name>A0A934NVP3_9NOCA</name>
<dbReference type="GO" id="GO:0000976">
    <property type="term" value="F:transcription cis-regulatory region binding"/>
    <property type="evidence" value="ECO:0007669"/>
    <property type="project" value="TreeGrafter"/>
</dbReference>
<dbReference type="InterPro" id="IPR009057">
    <property type="entry name" value="Homeodomain-like_sf"/>
</dbReference>
<evidence type="ECO:0000256" key="1">
    <source>
        <dbReference type="ARBA" id="ARBA00023015"/>
    </source>
</evidence>
<dbReference type="InterPro" id="IPR001647">
    <property type="entry name" value="HTH_TetR"/>
</dbReference>
<dbReference type="GO" id="GO:0003700">
    <property type="term" value="F:DNA-binding transcription factor activity"/>
    <property type="evidence" value="ECO:0007669"/>
    <property type="project" value="TreeGrafter"/>
</dbReference>
<evidence type="ECO:0000259" key="5">
    <source>
        <dbReference type="PROSITE" id="PS50977"/>
    </source>
</evidence>
<dbReference type="PANTHER" id="PTHR30055">
    <property type="entry name" value="HTH-TYPE TRANSCRIPTIONAL REGULATOR RUTR"/>
    <property type="match status" value="1"/>
</dbReference>
<protein>
    <submittedName>
        <fullName evidence="6">TetR/AcrR family transcriptional regulator</fullName>
    </submittedName>
</protein>
<evidence type="ECO:0000313" key="6">
    <source>
        <dbReference type="EMBL" id="MBJ8342005.1"/>
    </source>
</evidence>
<comment type="caution">
    <text evidence="6">The sequence shown here is derived from an EMBL/GenBank/DDBJ whole genome shotgun (WGS) entry which is preliminary data.</text>
</comment>
<gene>
    <name evidence="6" type="ORF">JGU71_24255</name>
</gene>
<evidence type="ECO:0000256" key="4">
    <source>
        <dbReference type="PROSITE-ProRule" id="PRU00335"/>
    </source>
</evidence>
<proteinExistence type="predicted"/>
<dbReference type="EMBL" id="JAEMNV010000009">
    <property type="protein sequence ID" value="MBJ8342005.1"/>
    <property type="molecule type" value="Genomic_DNA"/>
</dbReference>
<keyword evidence="7" id="KW-1185">Reference proteome</keyword>
<dbReference type="PANTHER" id="PTHR30055:SF234">
    <property type="entry name" value="HTH-TYPE TRANSCRIPTIONAL REGULATOR BETI"/>
    <property type="match status" value="1"/>
</dbReference>
<feature type="domain" description="HTH tetR-type" evidence="5">
    <location>
        <begin position="15"/>
        <end position="75"/>
    </location>
</feature>
<keyword evidence="1" id="KW-0805">Transcription regulation</keyword>
<keyword evidence="3" id="KW-0804">Transcription</keyword>
<evidence type="ECO:0000256" key="2">
    <source>
        <dbReference type="ARBA" id="ARBA00023125"/>
    </source>
</evidence>
<keyword evidence="2 4" id="KW-0238">DNA-binding</keyword>
<evidence type="ECO:0000256" key="3">
    <source>
        <dbReference type="ARBA" id="ARBA00023163"/>
    </source>
</evidence>
<dbReference type="InterPro" id="IPR050109">
    <property type="entry name" value="HTH-type_TetR-like_transc_reg"/>
</dbReference>
<sequence>MPLQRTPMTRAESQQRTRKEVLDAAEELFLAHGLHDTTVAKIAAAAGRTQGAIYGNFTSKENVCAEVLLRRGMALLSQMWTTIAQSHRTVDDVVETMVTSWGIAVQDEQLVALLVEYALAVHKNPEQLEVSRGHLTMGLTVLGTMLDDAVPIEASAADREEATKGIASAAIGLALSQTFDLLAAEDVPRILDRTIRNWIADLSRPSGDASAS</sequence>
<organism evidence="6 7">
    <name type="scientific">Antrihabitans stalagmiti</name>
    <dbReference type="NCBI Taxonomy" id="2799499"/>
    <lineage>
        <taxon>Bacteria</taxon>
        <taxon>Bacillati</taxon>
        <taxon>Actinomycetota</taxon>
        <taxon>Actinomycetes</taxon>
        <taxon>Mycobacteriales</taxon>
        <taxon>Nocardiaceae</taxon>
        <taxon>Antrihabitans</taxon>
    </lineage>
</organism>
<dbReference type="RefSeq" id="WP_199707182.1">
    <property type="nucleotide sequence ID" value="NZ_JAEMNV010000009.1"/>
</dbReference>
<dbReference type="PRINTS" id="PR00455">
    <property type="entry name" value="HTHTETR"/>
</dbReference>
<reference evidence="6" key="1">
    <citation type="submission" date="2020-12" db="EMBL/GenBank/DDBJ databases">
        <title>Antrihabitans popcorni sp. nov. and Antrihabitans auranticaus sp. nov., isolated from a larva cave.</title>
        <authorList>
            <person name="Lee S.D."/>
            <person name="Kim I.S."/>
        </authorList>
    </citation>
    <scope>NUCLEOTIDE SEQUENCE</scope>
    <source>
        <strain evidence="6">YC3-6</strain>
    </source>
</reference>
<dbReference type="Proteomes" id="UP000655868">
    <property type="component" value="Unassembled WGS sequence"/>
</dbReference>
<dbReference type="Pfam" id="PF00440">
    <property type="entry name" value="TetR_N"/>
    <property type="match status" value="1"/>
</dbReference>
<dbReference type="Gene3D" id="1.10.357.10">
    <property type="entry name" value="Tetracycline Repressor, domain 2"/>
    <property type="match status" value="1"/>
</dbReference>